<evidence type="ECO:0000256" key="3">
    <source>
        <dbReference type="ARBA" id="ARBA00022512"/>
    </source>
</evidence>
<dbReference type="Pfam" id="PF00295">
    <property type="entry name" value="Glyco_hydro_28"/>
    <property type="match status" value="1"/>
</dbReference>
<keyword evidence="11" id="KW-1185">Reference proteome</keyword>
<evidence type="ECO:0000256" key="2">
    <source>
        <dbReference type="ARBA" id="ARBA00008834"/>
    </source>
</evidence>
<evidence type="ECO:0000256" key="8">
    <source>
        <dbReference type="PROSITE-ProRule" id="PRU10052"/>
    </source>
</evidence>
<dbReference type="GO" id="GO:0004650">
    <property type="term" value="F:polygalacturonase activity"/>
    <property type="evidence" value="ECO:0007669"/>
    <property type="project" value="InterPro"/>
</dbReference>
<organism evidence="10 11">
    <name type="scientific">Trapa natans</name>
    <name type="common">Water chestnut</name>
    <dbReference type="NCBI Taxonomy" id="22666"/>
    <lineage>
        <taxon>Eukaryota</taxon>
        <taxon>Viridiplantae</taxon>
        <taxon>Streptophyta</taxon>
        <taxon>Embryophyta</taxon>
        <taxon>Tracheophyta</taxon>
        <taxon>Spermatophyta</taxon>
        <taxon>Magnoliopsida</taxon>
        <taxon>eudicotyledons</taxon>
        <taxon>Gunneridae</taxon>
        <taxon>Pentapetalae</taxon>
        <taxon>rosids</taxon>
        <taxon>malvids</taxon>
        <taxon>Myrtales</taxon>
        <taxon>Lythraceae</taxon>
        <taxon>Trapa</taxon>
    </lineage>
</organism>
<keyword evidence="4" id="KW-0964">Secreted</keyword>
<dbReference type="GO" id="GO:0071555">
    <property type="term" value="P:cell wall organization"/>
    <property type="evidence" value="ECO:0007669"/>
    <property type="project" value="UniProtKB-KW"/>
</dbReference>
<dbReference type="AlphaFoldDB" id="A0AAN7M205"/>
<comment type="similarity">
    <text evidence="2 9">Belongs to the glycosyl hydrolase 28 family.</text>
</comment>
<dbReference type="InterPro" id="IPR000743">
    <property type="entry name" value="Glyco_hydro_28"/>
</dbReference>
<evidence type="ECO:0000256" key="1">
    <source>
        <dbReference type="ARBA" id="ARBA00004191"/>
    </source>
</evidence>
<evidence type="ECO:0008006" key="12">
    <source>
        <dbReference type="Google" id="ProtNLM"/>
    </source>
</evidence>
<comment type="subcellular location">
    <subcellularLocation>
        <location evidence="1">Secreted</location>
        <location evidence="1">Cell wall</location>
    </subcellularLocation>
</comment>
<evidence type="ECO:0000256" key="5">
    <source>
        <dbReference type="ARBA" id="ARBA00022801"/>
    </source>
</evidence>
<dbReference type="PANTHER" id="PTHR31375">
    <property type="match status" value="1"/>
</dbReference>
<keyword evidence="5 9" id="KW-0378">Hydrolase</keyword>
<evidence type="ECO:0000313" key="11">
    <source>
        <dbReference type="Proteomes" id="UP001346149"/>
    </source>
</evidence>
<sequence>MVFGTKNITFHSIKIIAPEDSPYIDRIHIGHSSAVTIVDTNIETRDDCVSIGDGIEQVTITSVTCGPSHGISIGSLGKYNIELPMNDIL</sequence>
<dbReference type="SUPFAM" id="SSF51126">
    <property type="entry name" value="Pectin lyase-like"/>
    <property type="match status" value="1"/>
</dbReference>
<keyword evidence="7" id="KW-0961">Cell wall biogenesis/degradation</keyword>
<accession>A0AAN7M205</accession>
<protein>
    <recommendedName>
        <fullName evidence="12">Polygalacturonase</fullName>
    </recommendedName>
</protein>
<name>A0AAN7M205_TRANT</name>
<keyword evidence="3" id="KW-0134">Cell wall</keyword>
<evidence type="ECO:0000313" key="10">
    <source>
        <dbReference type="EMBL" id="KAK4788616.1"/>
    </source>
</evidence>
<evidence type="ECO:0000256" key="4">
    <source>
        <dbReference type="ARBA" id="ARBA00022525"/>
    </source>
</evidence>
<proteinExistence type="inferred from homology"/>
<comment type="caution">
    <text evidence="10">The sequence shown here is derived from an EMBL/GenBank/DDBJ whole genome shotgun (WGS) entry which is preliminary data.</text>
</comment>
<feature type="active site" evidence="8">
    <location>
        <position position="69"/>
    </location>
</feature>
<dbReference type="PROSITE" id="PS00502">
    <property type="entry name" value="POLYGALACTURONASE"/>
    <property type="match status" value="1"/>
</dbReference>
<evidence type="ECO:0000256" key="6">
    <source>
        <dbReference type="ARBA" id="ARBA00023295"/>
    </source>
</evidence>
<dbReference type="InterPro" id="IPR011050">
    <property type="entry name" value="Pectin_lyase_fold/virulence"/>
</dbReference>
<gene>
    <name evidence="10" type="ORF">SAY86_019935</name>
</gene>
<dbReference type="InterPro" id="IPR012334">
    <property type="entry name" value="Pectin_lyas_fold"/>
</dbReference>
<dbReference type="Gene3D" id="2.160.20.10">
    <property type="entry name" value="Single-stranded right-handed beta-helix, Pectin lyase-like"/>
    <property type="match status" value="1"/>
</dbReference>
<dbReference type="EMBL" id="JAXQNO010000011">
    <property type="protein sequence ID" value="KAK4788616.1"/>
    <property type="molecule type" value="Genomic_DNA"/>
</dbReference>
<dbReference type="GO" id="GO:0005975">
    <property type="term" value="P:carbohydrate metabolic process"/>
    <property type="evidence" value="ECO:0007669"/>
    <property type="project" value="InterPro"/>
</dbReference>
<reference evidence="10 11" key="1">
    <citation type="journal article" date="2023" name="Hortic Res">
        <title>Pangenome of water caltrop reveals structural variations and asymmetric subgenome divergence after allopolyploidization.</title>
        <authorList>
            <person name="Zhang X."/>
            <person name="Chen Y."/>
            <person name="Wang L."/>
            <person name="Yuan Y."/>
            <person name="Fang M."/>
            <person name="Shi L."/>
            <person name="Lu R."/>
            <person name="Comes H.P."/>
            <person name="Ma Y."/>
            <person name="Chen Y."/>
            <person name="Huang G."/>
            <person name="Zhou Y."/>
            <person name="Zheng Z."/>
            <person name="Qiu Y."/>
        </authorList>
    </citation>
    <scope>NUCLEOTIDE SEQUENCE [LARGE SCALE GENOMIC DNA]</scope>
    <source>
        <strain evidence="10">F231</strain>
    </source>
</reference>
<dbReference type="Proteomes" id="UP001346149">
    <property type="component" value="Unassembled WGS sequence"/>
</dbReference>
<keyword evidence="6 9" id="KW-0326">Glycosidase</keyword>
<evidence type="ECO:0000256" key="7">
    <source>
        <dbReference type="ARBA" id="ARBA00023316"/>
    </source>
</evidence>
<evidence type="ECO:0000256" key="9">
    <source>
        <dbReference type="RuleBase" id="RU361169"/>
    </source>
</evidence>